<reference evidence="5 6" key="1">
    <citation type="submission" date="2020-05" db="EMBL/GenBank/DDBJ databases">
        <title>Complete genome of Desulfobulbus oligotrophicus.</title>
        <authorList>
            <person name="Podar M."/>
        </authorList>
    </citation>
    <scope>NUCLEOTIDE SEQUENCE [LARGE SCALE GENOMIC DNA]</scope>
    <source>
        <strain evidence="5 6">Prop6</strain>
    </source>
</reference>
<dbReference type="AlphaFoldDB" id="A0A7T5VBZ6"/>
<dbReference type="InterPro" id="IPR017900">
    <property type="entry name" value="4Fe4S_Fe_S_CS"/>
</dbReference>
<keyword evidence="6" id="KW-1185">Reference proteome</keyword>
<keyword evidence="3" id="KW-0411">Iron-sulfur</keyword>
<feature type="domain" description="4Fe-4S ferredoxin-type" evidence="4">
    <location>
        <begin position="88"/>
        <end position="116"/>
    </location>
</feature>
<evidence type="ECO:0000256" key="3">
    <source>
        <dbReference type="ARBA" id="ARBA00023014"/>
    </source>
</evidence>
<dbReference type="CDD" id="cd03110">
    <property type="entry name" value="SIMIBI_bact_arch"/>
    <property type="match status" value="1"/>
</dbReference>
<dbReference type="KEGG" id="dog:HP555_03395"/>
<dbReference type="SUPFAM" id="SSF52540">
    <property type="entry name" value="P-loop containing nucleoside triphosphate hydrolases"/>
    <property type="match status" value="1"/>
</dbReference>
<evidence type="ECO:0000256" key="2">
    <source>
        <dbReference type="ARBA" id="ARBA00023004"/>
    </source>
</evidence>
<dbReference type="Gene3D" id="3.30.70.20">
    <property type="match status" value="1"/>
</dbReference>
<keyword evidence="1" id="KW-0479">Metal-binding</keyword>
<evidence type="ECO:0000259" key="4">
    <source>
        <dbReference type="PROSITE" id="PS51379"/>
    </source>
</evidence>
<keyword evidence="2" id="KW-0408">Iron</keyword>
<dbReference type="InterPro" id="IPR017896">
    <property type="entry name" value="4Fe4S_Fe-S-bd"/>
</dbReference>
<dbReference type="SUPFAM" id="SSF54862">
    <property type="entry name" value="4Fe-4S ferredoxins"/>
    <property type="match status" value="1"/>
</dbReference>
<dbReference type="Proteomes" id="UP000596092">
    <property type="component" value="Chromosome"/>
</dbReference>
<protein>
    <submittedName>
        <fullName evidence="5">P-loop NTPase</fullName>
    </submittedName>
</protein>
<dbReference type="InterPro" id="IPR002586">
    <property type="entry name" value="CobQ/CobB/MinD/ParA_Nub-bd_dom"/>
</dbReference>
<name>A0A7T5VBZ6_9BACT</name>
<dbReference type="PROSITE" id="PS00198">
    <property type="entry name" value="4FE4S_FER_1"/>
    <property type="match status" value="2"/>
</dbReference>
<dbReference type="RefSeq" id="WP_199263791.1">
    <property type="nucleotide sequence ID" value="NZ_CP054140.1"/>
</dbReference>
<evidence type="ECO:0000256" key="1">
    <source>
        <dbReference type="ARBA" id="ARBA00022723"/>
    </source>
</evidence>
<gene>
    <name evidence="5" type="ORF">HP555_03395</name>
</gene>
<dbReference type="GO" id="GO:0051536">
    <property type="term" value="F:iron-sulfur cluster binding"/>
    <property type="evidence" value="ECO:0007669"/>
    <property type="project" value="UniProtKB-KW"/>
</dbReference>
<dbReference type="EMBL" id="CP054140">
    <property type="protein sequence ID" value="QQG64976.1"/>
    <property type="molecule type" value="Genomic_DNA"/>
</dbReference>
<proteinExistence type="predicted"/>
<feature type="domain" description="4Fe-4S ferredoxin-type" evidence="4">
    <location>
        <begin position="58"/>
        <end position="87"/>
    </location>
</feature>
<dbReference type="InterPro" id="IPR027417">
    <property type="entry name" value="P-loop_NTPase"/>
</dbReference>
<dbReference type="GO" id="GO:0046872">
    <property type="term" value="F:metal ion binding"/>
    <property type="evidence" value="ECO:0007669"/>
    <property type="project" value="UniProtKB-KW"/>
</dbReference>
<evidence type="ECO:0000313" key="5">
    <source>
        <dbReference type="EMBL" id="QQG64976.1"/>
    </source>
</evidence>
<dbReference type="Pfam" id="PF00037">
    <property type="entry name" value="Fer4"/>
    <property type="match status" value="2"/>
</dbReference>
<dbReference type="PANTHER" id="PTHR43063">
    <property type="entry name" value="4FE-4S CLUSTER CONTAINING PARA FAMILY ATPASE PROTEIN"/>
    <property type="match status" value="1"/>
</dbReference>
<dbReference type="Pfam" id="PF01656">
    <property type="entry name" value="CbiA"/>
    <property type="match status" value="1"/>
</dbReference>
<evidence type="ECO:0000313" key="6">
    <source>
        <dbReference type="Proteomes" id="UP000596092"/>
    </source>
</evidence>
<organism evidence="5 6">
    <name type="scientific">Desulfobulbus oligotrophicus</name>
    <dbReference type="NCBI Taxonomy" id="1909699"/>
    <lineage>
        <taxon>Bacteria</taxon>
        <taxon>Pseudomonadati</taxon>
        <taxon>Thermodesulfobacteriota</taxon>
        <taxon>Desulfobulbia</taxon>
        <taxon>Desulfobulbales</taxon>
        <taxon>Desulfobulbaceae</taxon>
        <taxon>Desulfobulbus</taxon>
    </lineage>
</organism>
<sequence length="287" mass="31000">MIISIASGKGGTGKTTVATNLAQVLGNRVQLLDCDVEEPNAHLFLQPTFTQSEPVTTPIPLIDETKCTFCRKCADFCEFNALAVVGKQVLVFAELCHSCGGCMLVCPEGAITETSRELGTLNVGNAGEVAFVNGRLRVGEAMSPPLIKRVRAAADPDRITLIDAPPGTSCPVIAAMHETDFVLLVTEPTPFGLHDLKLAVEAVKLLGIPAGLVVNRADIGDNAVFQYAEEEELPLLLTIPFDRQIAEAYSRGRMMVDALPEWRHQFIELFAKIEQIVKVNKEAACVN</sequence>
<dbReference type="PROSITE" id="PS51379">
    <property type="entry name" value="4FE4S_FER_2"/>
    <property type="match status" value="2"/>
</dbReference>
<dbReference type="Gene3D" id="3.40.50.300">
    <property type="entry name" value="P-loop containing nucleotide triphosphate hydrolases"/>
    <property type="match status" value="1"/>
</dbReference>
<dbReference type="PANTHER" id="PTHR43063:SF1">
    <property type="entry name" value="4FE-4S CLUSTER CONTAINING PARA FAMILY ATPASE PROTEIN"/>
    <property type="match status" value="1"/>
</dbReference>
<accession>A0A7T5VBZ6</accession>